<keyword evidence="10 11" id="KW-0784">Thiamine biosynthesis</keyword>
<comment type="catalytic activity">
    <reaction evidence="1 11">
        <text>5-(2-hydroxyethyl)-4-methylthiazole + ATP = 4-methyl-5-(2-phosphooxyethyl)-thiazole + ADP + H(+)</text>
        <dbReference type="Rhea" id="RHEA:24212"/>
        <dbReference type="ChEBI" id="CHEBI:15378"/>
        <dbReference type="ChEBI" id="CHEBI:17957"/>
        <dbReference type="ChEBI" id="CHEBI:30616"/>
        <dbReference type="ChEBI" id="CHEBI:58296"/>
        <dbReference type="ChEBI" id="CHEBI:456216"/>
        <dbReference type="EC" id="2.7.1.50"/>
    </reaction>
</comment>
<keyword evidence="7 11" id="KW-0418">Kinase</keyword>
<dbReference type="GO" id="GO:0009229">
    <property type="term" value="P:thiamine diphosphate biosynthetic process"/>
    <property type="evidence" value="ECO:0007669"/>
    <property type="project" value="UniProtKB-UniRule"/>
</dbReference>
<evidence type="ECO:0000256" key="8">
    <source>
        <dbReference type="ARBA" id="ARBA00022840"/>
    </source>
</evidence>
<dbReference type="OrthoDB" id="9778146at2"/>
<dbReference type="STRING" id="41997.RV16_GL000085"/>
<keyword evidence="8 11" id="KW-0067">ATP-binding</keyword>
<dbReference type="InterPro" id="IPR029056">
    <property type="entry name" value="Ribokinase-like"/>
</dbReference>
<dbReference type="SUPFAM" id="SSF53613">
    <property type="entry name" value="Ribokinase-like"/>
    <property type="match status" value="1"/>
</dbReference>
<dbReference type="Pfam" id="PF02110">
    <property type="entry name" value="HK"/>
    <property type="match status" value="1"/>
</dbReference>
<keyword evidence="9 11" id="KW-0460">Magnesium</keyword>
<reference evidence="12 13" key="1">
    <citation type="submission" date="2013-03" db="EMBL/GenBank/DDBJ databases">
        <title>The Genome Sequence of Enterococcus saccharolyticus ATCC_43076 (Illumina only assembly).</title>
        <authorList>
            <consortium name="The Broad Institute Genomics Platform"/>
            <consortium name="The Broad Institute Genome Sequencing Center for Infectious Disease"/>
            <person name="Earl A."/>
            <person name="Russ C."/>
            <person name="Gilmore M."/>
            <person name="Surin D."/>
            <person name="Walker B."/>
            <person name="Young S."/>
            <person name="Zeng Q."/>
            <person name="Gargeya S."/>
            <person name="Fitzgerald M."/>
            <person name="Haas B."/>
            <person name="Abouelleil A."/>
            <person name="Allen A.W."/>
            <person name="Alvarado L."/>
            <person name="Arachchi H.M."/>
            <person name="Berlin A.M."/>
            <person name="Chapman S.B."/>
            <person name="Gainer-Dewar J."/>
            <person name="Goldberg J."/>
            <person name="Griggs A."/>
            <person name="Gujja S."/>
            <person name="Hansen M."/>
            <person name="Howarth C."/>
            <person name="Imamovic A."/>
            <person name="Ireland A."/>
            <person name="Larimer J."/>
            <person name="McCowan C."/>
            <person name="Murphy C."/>
            <person name="Pearson M."/>
            <person name="Poon T.W."/>
            <person name="Priest M."/>
            <person name="Roberts A."/>
            <person name="Saif S."/>
            <person name="Shea T."/>
            <person name="Sisk P."/>
            <person name="Sykes S."/>
            <person name="Wortman J."/>
            <person name="Nusbaum C."/>
            <person name="Birren B."/>
        </authorList>
    </citation>
    <scope>NUCLEOTIDE SEQUENCE [LARGE SCALE GENOMIC DNA]</scope>
    <source>
        <strain evidence="12 13">ATCC 43076</strain>
    </source>
</reference>
<dbReference type="Proteomes" id="UP000014136">
    <property type="component" value="Unassembled WGS sequence"/>
</dbReference>
<evidence type="ECO:0000256" key="4">
    <source>
        <dbReference type="ARBA" id="ARBA00022679"/>
    </source>
</evidence>
<evidence type="ECO:0000256" key="10">
    <source>
        <dbReference type="ARBA" id="ARBA00022977"/>
    </source>
</evidence>
<dbReference type="GO" id="GO:0004417">
    <property type="term" value="F:hydroxyethylthiazole kinase activity"/>
    <property type="evidence" value="ECO:0007669"/>
    <property type="project" value="UniProtKB-UniRule"/>
</dbReference>
<dbReference type="GO" id="GO:0000287">
    <property type="term" value="F:magnesium ion binding"/>
    <property type="evidence" value="ECO:0007669"/>
    <property type="project" value="UniProtKB-UniRule"/>
</dbReference>
<feature type="binding site" evidence="11">
    <location>
        <position position="195"/>
    </location>
    <ligand>
        <name>substrate</name>
    </ligand>
</feature>
<evidence type="ECO:0000256" key="9">
    <source>
        <dbReference type="ARBA" id="ARBA00022842"/>
    </source>
</evidence>
<keyword evidence="6 11" id="KW-0547">Nucleotide-binding</keyword>
<evidence type="ECO:0000313" key="13">
    <source>
        <dbReference type="Proteomes" id="UP000014136"/>
    </source>
</evidence>
<dbReference type="PATRIC" id="fig|1139996.3.peg.2323"/>
<feature type="binding site" evidence="11">
    <location>
        <position position="168"/>
    </location>
    <ligand>
        <name>ATP</name>
        <dbReference type="ChEBI" id="CHEBI:30616"/>
    </ligand>
</feature>
<dbReference type="HOGENOM" id="CLU_019943_0_0_9"/>
<evidence type="ECO:0000256" key="5">
    <source>
        <dbReference type="ARBA" id="ARBA00022723"/>
    </source>
</evidence>
<dbReference type="eggNOG" id="COG2145">
    <property type="taxonomic scope" value="Bacteria"/>
</dbReference>
<sequence length="271" mass="28829">MTNWQTKLAEAFPLKKAPLVHCITNEITNELLANGLLFVGAKPIMAEDVREFPDLFKSTDGLLLNMGRMSIAREEALVAASKLAQDKPVVVDIVGAAATPLRLDLAHRLAKNQPSVIKGNISELRAFCGLTSGGRGVDGSASDQEDAAIDELIAALQKQDPAITYLATGKKDVVVKGDQVWLLANGVPELDCFTGTGDLVGALITAFLGAGYEAVEATLLGVSYLNCCGEQAKKQLLPTVGLADFRHETLNQLSLLSQDTTWSQAVKGGKR</sequence>
<comment type="function">
    <text evidence="11">Catalyzes the phosphorylation of the hydroxyl group of 4-methyl-5-beta-hydroxyethylthiazole (THZ).</text>
</comment>
<keyword evidence="13" id="KW-1185">Reference proteome</keyword>
<dbReference type="InterPro" id="IPR000417">
    <property type="entry name" value="Hyethyz_kinase"/>
</dbReference>
<dbReference type="RefSeq" id="WP_016176121.1">
    <property type="nucleotide sequence ID" value="NZ_KE136391.1"/>
</dbReference>
<evidence type="ECO:0000256" key="11">
    <source>
        <dbReference type="HAMAP-Rule" id="MF_00228"/>
    </source>
</evidence>
<comment type="cofactor">
    <cofactor evidence="2 11">
        <name>Mg(2+)</name>
        <dbReference type="ChEBI" id="CHEBI:18420"/>
    </cofactor>
</comment>
<comment type="caution">
    <text evidence="12">The sequence shown here is derived from an EMBL/GenBank/DDBJ whole genome shotgun (WGS) entry which is preliminary data.</text>
</comment>
<evidence type="ECO:0000256" key="6">
    <source>
        <dbReference type="ARBA" id="ARBA00022741"/>
    </source>
</evidence>
<accession>S0NNA8</accession>
<keyword evidence="4 11" id="KW-0808">Transferase</keyword>
<dbReference type="UniPathway" id="UPA00060">
    <property type="reaction ID" value="UER00139"/>
</dbReference>
<dbReference type="EC" id="2.7.1.50" evidence="11"/>
<dbReference type="Gene3D" id="3.40.1190.20">
    <property type="match status" value="1"/>
</dbReference>
<keyword evidence="5 11" id="KW-0479">Metal-binding</keyword>
<feature type="binding site" evidence="11">
    <location>
        <position position="118"/>
    </location>
    <ligand>
        <name>ATP</name>
        <dbReference type="ChEBI" id="CHEBI:30616"/>
    </ligand>
</feature>
<dbReference type="GO" id="GO:0009228">
    <property type="term" value="P:thiamine biosynthetic process"/>
    <property type="evidence" value="ECO:0007669"/>
    <property type="project" value="UniProtKB-KW"/>
</dbReference>
<name>S0NNA8_9ENTE</name>
<dbReference type="CDD" id="cd01170">
    <property type="entry name" value="THZ_kinase"/>
    <property type="match status" value="1"/>
</dbReference>
<dbReference type="GO" id="GO:0005524">
    <property type="term" value="F:ATP binding"/>
    <property type="evidence" value="ECO:0007669"/>
    <property type="project" value="UniProtKB-UniRule"/>
</dbReference>
<dbReference type="AlphaFoldDB" id="S0NNA8"/>
<protein>
    <recommendedName>
        <fullName evidence="11">Hydroxyethylthiazole kinase</fullName>
        <ecNumber evidence="11">2.7.1.50</ecNumber>
    </recommendedName>
    <alternativeName>
        <fullName evidence="11">4-methyl-5-beta-hydroxyethylthiazole kinase</fullName>
        <shortName evidence="11">TH kinase</shortName>
        <shortName evidence="11">Thz kinase</shortName>
    </alternativeName>
</protein>
<evidence type="ECO:0000256" key="7">
    <source>
        <dbReference type="ARBA" id="ARBA00022777"/>
    </source>
</evidence>
<dbReference type="PRINTS" id="PR01099">
    <property type="entry name" value="HYETHTZKNASE"/>
</dbReference>
<evidence type="ECO:0000256" key="2">
    <source>
        <dbReference type="ARBA" id="ARBA00001946"/>
    </source>
</evidence>
<feature type="binding site" evidence="11">
    <location>
        <position position="45"/>
    </location>
    <ligand>
        <name>substrate</name>
    </ligand>
</feature>
<dbReference type="HAMAP" id="MF_00228">
    <property type="entry name" value="Thz_kinase"/>
    <property type="match status" value="1"/>
</dbReference>
<gene>
    <name evidence="11" type="primary">thiM</name>
    <name evidence="12" type="ORF">OMQ_02368</name>
</gene>
<dbReference type="EMBL" id="AHYT01000012">
    <property type="protein sequence ID" value="EOT25898.1"/>
    <property type="molecule type" value="Genomic_DNA"/>
</dbReference>
<comment type="pathway">
    <text evidence="3 11">Cofactor biosynthesis; thiamine diphosphate biosynthesis; 4-methyl-5-(2-phosphoethyl)-thiazole from 5-(2-hydroxyethyl)-4-methylthiazole: step 1/1.</text>
</comment>
<evidence type="ECO:0000313" key="12">
    <source>
        <dbReference type="EMBL" id="EOT25898.1"/>
    </source>
</evidence>
<comment type="similarity">
    <text evidence="11">Belongs to the Thz kinase family.</text>
</comment>
<evidence type="ECO:0000256" key="3">
    <source>
        <dbReference type="ARBA" id="ARBA00004868"/>
    </source>
</evidence>
<dbReference type="PIRSF" id="PIRSF000513">
    <property type="entry name" value="Thz_kinase"/>
    <property type="match status" value="1"/>
</dbReference>
<proteinExistence type="inferred from homology"/>
<organism evidence="12 13">
    <name type="scientific">Enterococcus saccharolyticus subsp. saccharolyticus ATCC 43076</name>
    <dbReference type="NCBI Taxonomy" id="1139996"/>
    <lineage>
        <taxon>Bacteria</taxon>
        <taxon>Bacillati</taxon>
        <taxon>Bacillota</taxon>
        <taxon>Bacilli</taxon>
        <taxon>Lactobacillales</taxon>
        <taxon>Enterococcaceae</taxon>
        <taxon>Enterococcus</taxon>
    </lineage>
</organism>
<evidence type="ECO:0000256" key="1">
    <source>
        <dbReference type="ARBA" id="ARBA00001771"/>
    </source>
</evidence>